<proteinExistence type="predicted"/>
<evidence type="ECO:0000256" key="2">
    <source>
        <dbReference type="SAM" id="SignalP"/>
    </source>
</evidence>
<reference evidence="3" key="1">
    <citation type="submission" date="2021-03" db="EMBL/GenBank/DDBJ databases">
        <authorList>
            <person name="Tagirdzhanova G."/>
        </authorList>
    </citation>
    <scope>NUCLEOTIDE SEQUENCE</scope>
</reference>
<dbReference type="Proteomes" id="UP000664534">
    <property type="component" value="Unassembled WGS sequence"/>
</dbReference>
<keyword evidence="4" id="KW-1185">Reference proteome</keyword>
<comment type="caution">
    <text evidence="3">The sequence shown here is derived from an EMBL/GenBank/DDBJ whole genome shotgun (WGS) entry which is preliminary data.</text>
</comment>
<accession>A0A8H3PI48</accession>
<dbReference type="EMBL" id="CAJPDT010000144">
    <property type="protein sequence ID" value="CAF9941268.1"/>
    <property type="molecule type" value="Genomic_DNA"/>
</dbReference>
<feature type="compositionally biased region" description="Polar residues" evidence="1">
    <location>
        <begin position="32"/>
        <end position="46"/>
    </location>
</feature>
<sequence>MHPSNLHSPQTLFLLLLLALSPTALSLPDPRAQQQHPTPSDPRAQQNPPPSDPFSPSARQRRLEAWRAQKPMHTTALLAGAAATAASEAQIRSGRRRDLSGVTGEKGMWIPAEFWDGEEQRGERVVVVEVEGEVEGEDVQDEEGEEGEEEEVGEGEIGVQACGVRDVVGRVWRNLQRIGLVGRRERERVGKEKELDNGHGGDL</sequence>
<evidence type="ECO:0000313" key="4">
    <source>
        <dbReference type="Proteomes" id="UP000664534"/>
    </source>
</evidence>
<name>A0A8H3PI48_9LECA</name>
<feature type="region of interest" description="Disordered" evidence="1">
    <location>
        <begin position="135"/>
        <end position="158"/>
    </location>
</feature>
<dbReference type="AlphaFoldDB" id="A0A8H3PI48"/>
<feature type="signal peptide" evidence="2">
    <location>
        <begin position="1"/>
        <end position="26"/>
    </location>
</feature>
<feature type="compositionally biased region" description="Acidic residues" evidence="1">
    <location>
        <begin position="135"/>
        <end position="154"/>
    </location>
</feature>
<protein>
    <submittedName>
        <fullName evidence="3">Uncharacterized protein</fullName>
    </submittedName>
</protein>
<organism evidence="3 4">
    <name type="scientific">Imshaugia aleurites</name>
    <dbReference type="NCBI Taxonomy" id="172621"/>
    <lineage>
        <taxon>Eukaryota</taxon>
        <taxon>Fungi</taxon>
        <taxon>Dikarya</taxon>
        <taxon>Ascomycota</taxon>
        <taxon>Pezizomycotina</taxon>
        <taxon>Lecanoromycetes</taxon>
        <taxon>OSLEUM clade</taxon>
        <taxon>Lecanoromycetidae</taxon>
        <taxon>Lecanorales</taxon>
        <taxon>Lecanorineae</taxon>
        <taxon>Parmeliaceae</taxon>
        <taxon>Imshaugia</taxon>
    </lineage>
</organism>
<dbReference type="OrthoDB" id="5389107at2759"/>
<gene>
    <name evidence="3" type="ORF">IMSHALPRED_002499</name>
</gene>
<evidence type="ECO:0000256" key="1">
    <source>
        <dbReference type="SAM" id="MobiDB-lite"/>
    </source>
</evidence>
<feature type="chain" id="PRO_5034409539" evidence="2">
    <location>
        <begin position="27"/>
        <end position="203"/>
    </location>
</feature>
<keyword evidence="2" id="KW-0732">Signal</keyword>
<evidence type="ECO:0000313" key="3">
    <source>
        <dbReference type="EMBL" id="CAF9941268.1"/>
    </source>
</evidence>
<feature type="region of interest" description="Disordered" evidence="1">
    <location>
        <begin position="26"/>
        <end position="67"/>
    </location>
</feature>